<comment type="similarity">
    <text evidence="1">Belongs to the bacterial secretin family.</text>
</comment>
<evidence type="ECO:0000256" key="3">
    <source>
        <dbReference type="SAM" id="SignalP"/>
    </source>
</evidence>
<dbReference type="InterPro" id="IPR004846">
    <property type="entry name" value="T2SS/T3SS_dom"/>
</dbReference>
<evidence type="ECO:0000313" key="7">
    <source>
        <dbReference type="EMBL" id="TFI57865.1"/>
    </source>
</evidence>
<reference evidence="7 8" key="1">
    <citation type="submission" date="2019-03" db="EMBL/GenBank/DDBJ databases">
        <title>Genome sequence of Sphingomonas sp. 17J27-24.</title>
        <authorList>
            <person name="Kim M."/>
            <person name="Maeng S."/>
            <person name="Sathiyaraj S."/>
        </authorList>
    </citation>
    <scope>NUCLEOTIDE SEQUENCE [LARGE SCALE GENOMIC DNA]</scope>
    <source>
        <strain evidence="7 8">17J27-24</strain>
    </source>
</reference>
<feature type="region of interest" description="Disordered" evidence="2">
    <location>
        <begin position="460"/>
        <end position="516"/>
    </location>
</feature>
<feature type="domain" description="BON" evidence="5">
    <location>
        <begin position="119"/>
        <end position="174"/>
    </location>
</feature>
<dbReference type="GO" id="GO:0009306">
    <property type="term" value="P:protein secretion"/>
    <property type="evidence" value="ECO:0007669"/>
    <property type="project" value="InterPro"/>
</dbReference>
<feature type="domain" description="Type II/III secretion system secretin-like" evidence="4">
    <location>
        <begin position="271"/>
        <end position="431"/>
    </location>
</feature>
<evidence type="ECO:0000256" key="2">
    <source>
        <dbReference type="SAM" id="MobiDB-lite"/>
    </source>
</evidence>
<gene>
    <name evidence="7" type="ORF">E2493_12810</name>
</gene>
<dbReference type="InterPro" id="IPR050810">
    <property type="entry name" value="Bact_Secretion_Sys_Channel"/>
</dbReference>
<evidence type="ECO:0000256" key="1">
    <source>
        <dbReference type="RuleBase" id="RU004003"/>
    </source>
</evidence>
<dbReference type="Pfam" id="PF13629">
    <property type="entry name" value="T2SS-T3SS_pil_N"/>
    <property type="match status" value="1"/>
</dbReference>
<dbReference type="EMBL" id="SPDV01000022">
    <property type="protein sequence ID" value="TFI57865.1"/>
    <property type="molecule type" value="Genomic_DNA"/>
</dbReference>
<proteinExistence type="inferred from homology"/>
<evidence type="ECO:0000259" key="4">
    <source>
        <dbReference type="Pfam" id="PF00263"/>
    </source>
</evidence>
<feature type="domain" description="Pilus formation protein N-terminal" evidence="6">
    <location>
        <begin position="41"/>
        <end position="110"/>
    </location>
</feature>
<dbReference type="InterPro" id="IPR007055">
    <property type="entry name" value="BON_dom"/>
</dbReference>
<organism evidence="7 8">
    <name type="scientific">Sphingomonas parva</name>
    <dbReference type="NCBI Taxonomy" id="2555898"/>
    <lineage>
        <taxon>Bacteria</taxon>
        <taxon>Pseudomonadati</taxon>
        <taxon>Pseudomonadota</taxon>
        <taxon>Alphaproteobacteria</taxon>
        <taxon>Sphingomonadales</taxon>
        <taxon>Sphingomonadaceae</taxon>
        <taxon>Sphingomonas</taxon>
    </lineage>
</organism>
<dbReference type="InterPro" id="IPR032789">
    <property type="entry name" value="T2SS-T3SS_pil_N"/>
</dbReference>
<dbReference type="Proteomes" id="UP000298213">
    <property type="component" value="Unassembled WGS sequence"/>
</dbReference>
<dbReference type="Pfam" id="PF04972">
    <property type="entry name" value="BON"/>
    <property type="match status" value="1"/>
</dbReference>
<feature type="compositionally biased region" description="Low complexity" evidence="2">
    <location>
        <begin position="481"/>
        <end position="516"/>
    </location>
</feature>
<evidence type="ECO:0000259" key="6">
    <source>
        <dbReference type="Pfam" id="PF13629"/>
    </source>
</evidence>
<dbReference type="RefSeq" id="WP_135087380.1">
    <property type="nucleotide sequence ID" value="NZ_SPDV01000022.1"/>
</dbReference>
<comment type="caution">
    <text evidence="7">The sequence shown here is derived from an EMBL/GenBank/DDBJ whole genome shotgun (WGS) entry which is preliminary data.</text>
</comment>
<dbReference type="AlphaFoldDB" id="A0A4Y8ZRV8"/>
<dbReference type="GO" id="GO:0015627">
    <property type="term" value="C:type II protein secretion system complex"/>
    <property type="evidence" value="ECO:0007669"/>
    <property type="project" value="TreeGrafter"/>
</dbReference>
<dbReference type="PANTHER" id="PTHR30332:SF17">
    <property type="entry name" value="TYPE IV PILIATION SYSTEM PROTEIN DR_0774-RELATED"/>
    <property type="match status" value="1"/>
</dbReference>
<name>A0A4Y8ZRV8_9SPHN</name>
<dbReference type="InterPro" id="IPR001775">
    <property type="entry name" value="GspD/PilQ"/>
</dbReference>
<dbReference type="PRINTS" id="PR00811">
    <property type="entry name" value="BCTERIALGSPD"/>
</dbReference>
<feature type="chain" id="PRO_5021204407" evidence="3">
    <location>
        <begin position="30"/>
        <end position="516"/>
    </location>
</feature>
<evidence type="ECO:0000259" key="5">
    <source>
        <dbReference type="Pfam" id="PF04972"/>
    </source>
</evidence>
<protein>
    <submittedName>
        <fullName evidence="7">Type II and III secretion system protein family protein</fullName>
    </submittedName>
</protein>
<dbReference type="PANTHER" id="PTHR30332">
    <property type="entry name" value="PROBABLE GENERAL SECRETION PATHWAY PROTEIN D"/>
    <property type="match status" value="1"/>
</dbReference>
<dbReference type="OrthoDB" id="9775455at2"/>
<sequence length="516" mass="53125">MTKRFLTQGALTALAAALAAIGASAPARAQVPPPAGTVRPATDVALSVGTGRMVRLSGTMTDLFVANDAIADVQVRSANQIYIFGKSAGETSVYATDRAGRTIWSANVRVGTNIGSIDDLLQAAMPDAQIQARPINGMVLLTGTVAAPADVEEASRLVQAYVGQGTQVISRLKTATPLQVMLQVRIAEVSRSLIRNIGVNLATRDTTGGFLFGLMRGNPGTISTNVGTTIDPVTGAGPGATKYLMQQGPGTTLGAAGRLFGLDVLSSANLQENDNRVRILAEPNLTALSGETASFLAGGEFPIPMASGINGTSVEFKQYGVSLAFTPFVLEGGRISMRVRPEVSELSPEGSVQIGGFTIPGLTTRRVETTVELGSGQSFMIGGLLRNNSTNSIDKAPGLGSVPILGALFRSNNFRRNETELVIVVTPYLVRPVNAGQIALPTDGSTLPNTAERVLLGTAETGVSGARRPAPQVVEGGTAGPGIASAPTPAPAPATSRPAPSRTARSEPAAAPGFSF</sequence>
<feature type="signal peptide" evidence="3">
    <location>
        <begin position="1"/>
        <end position="29"/>
    </location>
</feature>
<dbReference type="Pfam" id="PF00263">
    <property type="entry name" value="Secretin"/>
    <property type="match status" value="1"/>
</dbReference>
<keyword evidence="3" id="KW-0732">Signal</keyword>
<keyword evidence="8" id="KW-1185">Reference proteome</keyword>
<accession>A0A4Y8ZRV8</accession>
<evidence type="ECO:0000313" key="8">
    <source>
        <dbReference type="Proteomes" id="UP000298213"/>
    </source>
</evidence>